<dbReference type="Pfam" id="PF24883">
    <property type="entry name" value="NPHP3_N"/>
    <property type="match status" value="1"/>
</dbReference>
<evidence type="ECO:0000313" key="4">
    <source>
        <dbReference type="Proteomes" id="UP001152024"/>
    </source>
</evidence>
<evidence type="ECO:0000256" key="1">
    <source>
        <dbReference type="ARBA" id="ARBA00022737"/>
    </source>
</evidence>
<accession>A0ABQ8QZS9</accession>
<sequence length="239" mass="27103">MKQRNKTRSASSGGHLPAQQRELLLQSSIAADAVFDSAKVLSAQSFCLEGIQHNILCRIGDWAEDLGGELIFWLYSMAGTGNSSIALTVADALKHRQPLTIGRDPRITTFLGASFFFQQVDNTRNDIQPSSRTGSQRQSDYWNKAPQQQLQHLSVEALSTLYGTTFLHIRLIVVLYALDECLDRSQTKELVGVQAMQLKDLQKIQLRVLIDSRREEHIQQAFSQLKNDCMDQRLWRRLD</sequence>
<evidence type="ECO:0000313" key="3">
    <source>
        <dbReference type="EMBL" id="KAJ4118959.1"/>
    </source>
</evidence>
<dbReference type="EMBL" id="JAOQBH010000022">
    <property type="protein sequence ID" value="KAJ4118959.1"/>
    <property type="molecule type" value="Genomic_DNA"/>
</dbReference>
<feature type="domain" description="Nephrocystin 3-like N-terminal" evidence="2">
    <location>
        <begin position="61"/>
        <end position="213"/>
    </location>
</feature>
<name>A0ABQ8QZS9_FUSEQ</name>
<keyword evidence="1" id="KW-0677">Repeat</keyword>
<gene>
    <name evidence="3" type="ORF">NW768_010702</name>
</gene>
<comment type="caution">
    <text evidence="3">The sequence shown here is derived from an EMBL/GenBank/DDBJ whole genome shotgun (WGS) entry which is preliminary data.</text>
</comment>
<keyword evidence="4" id="KW-1185">Reference proteome</keyword>
<reference evidence="3" key="1">
    <citation type="submission" date="2022-09" db="EMBL/GenBank/DDBJ databases">
        <title>Fusarium specimens isolated from Avocado Roots.</title>
        <authorList>
            <person name="Stajich J."/>
            <person name="Roper C."/>
            <person name="Heimlech-Rivalta G."/>
        </authorList>
    </citation>
    <scope>NUCLEOTIDE SEQUENCE</scope>
    <source>
        <strain evidence="3">CF00095</strain>
    </source>
</reference>
<dbReference type="InterPro" id="IPR056884">
    <property type="entry name" value="NPHP3-like_N"/>
</dbReference>
<protein>
    <recommendedName>
        <fullName evidence="2">Nephrocystin 3-like N-terminal domain-containing protein</fullName>
    </recommendedName>
</protein>
<proteinExistence type="predicted"/>
<organism evidence="3 4">
    <name type="scientific">Fusarium equiseti</name>
    <name type="common">Fusarium scirpi</name>
    <dbReference type="NCBI Taxonomy" id="61235"/>
    <lineage>
        <taxon>Eukaryota</taxon>
        <taxon>Fungi</taxon>
        <taxon>Dikarya</taxon>
        <taxon>Ascomycota</taxon>
        <taxon>Pezizomycotina</taxon>
        <taxon>Sordariomycetes</taxon>
        <taxon>Hypocreomycetidae</taxon>
        <taxon>Hypocreales</taxon>
        <taxon>Nectriaceae</taxon>
        <taxon>Fusarium</taxon>
        <taxon>Fusarium incarnatum-equiseti species complex</taxon>
    </lineage>
</organism>
<dbReference type="Proteomes" id="UP001152024">
    <property type="component" value="Unassembled WGS sequence"/>
</dbReference>
<evidence type="ECO:0000259" key="2">
    <source>
        <dbReference type="Pfam" id="PF24883"/>
    </source>
</evidence>